<dbReference type="GO" id="GO:0055085">
    <property type="term" value="P:transmembrane transport"/>
    <property type="evidence" value="ECO:0007669"/>
    <property type="project" value="InterPro"/>
</dbReference>
<feature type="transmembrane region" description="Helical" evidence="2">
    <location>
        <begin position="25"/>
        <end position="45"/>
    </location>
</feature>
<comment type="caution">
    <text evidence="5">The sequence shown here is derived from an EMBL/GenBank/DDBJ whole genome shotgun (WGS) entry which is preliminary data.</text>
</comment>
<dbReference type="OrthoDB" id="9811754at2"/>
<dbReference type="AlphaFoldDB" id="A0A2S9H271"/>
<feature type="domain" description="p-hydroxybenzoic acid efflux pump subunit AaeA-like beta-barrel" evidence="4">
    <location>
        <begin position="254"/>
        <end position="345"/>
    </location>
</feature>
<dbReference type="GO" id="GO:0030313">
    <property type="term" value="C:cell envelope"/>
    <property type="evidence" value="ECO:0007669"/>
    <property type="project" value="UniProtKB-SubCell"/>
</dbReference>
<evidence type="ECO:0000259" key="3">
    <source>
        <dbReference type="Pfam" id="PF25885"/>
    </source>
</evidence>
<evidence type="ECO:0000313" key="5">
    <source>
        <dbReference type="EMBL" id="PRC94085.1"/>
    </source>
</evidence>
<evidence type="ECO:0000256" key="2">
    <source>
        <dbReference type="SAM" id="Phobius"/>
    </source>
</evidence>
<dbReference type="InterPro" id="IPR058634">
    <property type="entry name" value="AaeA-lik-b-barrel"/>
</dbReference>
<keyword evidence="2" id="KW-0472">Membrane</keyword>
<keyword evidence="6" id="KW-1185">Reference proteome</keyword>
<dbReference type="InterPro" id="IPR050739">
    <property type="entry name" value="MFP"/>
</dbReference>
<dbReference type="Gene3D" id="2.40.30.170">
    <property type="match status" value="1"/>
</dbReference>
<proteinExistence type="predicted"/>
<accession>A0A2S9H271</accession>
<protein>
    <submittedName>
        <fullName evidence="5">Multidrug resistance efflux pump</fullName>
    </submittedName>
</protein>
<keyword evidence="2" id="KW-1133">Transmembrane helix</keyword>
<dbReference type="Pfam" id="PF25885">
    <property type="entry name" value="HH_EMRA"/>
    <property type="match status" value="1"/>
</dbReference>
<evidence type="ECO:0000259" key="4">
    <source>
        <dbReference type="Pfam" id="PF25963"/>
    </source>
</evidence>
<dbReference type="Proteomes" id="UP000237839">
    <property type="component" value="Unassembled WGS sequence"/>
</dbReference>
<dbReference type="Pfam" id="PF25963">
    <property type="entry name" value="Beta-barrel_AAEA"/>
    <property type="match status" value="1"/>
</dbReference>
<name>A0A2S9H271_9BURK</name>
<dbReference type="EMBL" id="PUGF01000004">
    <property type="protein sequence ID" value="PRC94085.1"/>
    <property type="molecule type" value="Genomic_DNA"/>
</dbReference>
<dbReference type="PANTHER" id="PTHR30386:SF19">
    <property type="entry name" value="MULTIDRUG EXPORT PROTEIN EMRA-RELATED"/>
    <property type="match status" value="1"/>
</dbReference>
<feature type="domain" description="Multidrug export protein EmrA/FarA alpha-helical hairpin" evidence="3">
    <location>
        <begin position="96"/>
        <end position="216"/>
    </location>
</feature>
<dbReference type="InterPro" id="IPR058633">
    <property type="entry name" value="EmrA/FarA_HH"/>
</dbReference>
<sequence>MTDKTTPQASQEIVATPSSTRRKRLLVVFGAIAVAASAFAAWRFFSDDSLRSTDNAYVGGQVVQVMPQIAGTVTRIMADNTDRIAAGASLIQLDSTDAQVELAAAEAKLAQAVRTVRGLYANDARYGADILAQQAELDKARADLAERKAVASIGAVTGEDLRHAANAVLKAEAIYTAAQQARAQALAQIDGSTFASHPDIQAAAQRVRAALIALSRSRIVAPVSGMVAQRVVQLGRRVGPGDRLMSIVPLDRLWVDANFKEVQLKGICPGQSAKVTADVYGKALIYHGRVEDIEAATGAAVALLPAQNATGNWIKIVQRVPVRISLDPAELLRNPLRIGMSTEVEINTSSCDAQWAAARKPKDDNAAGLYDVQAGIAETRVKEIIAENMGSHK</sequence>
<dbReference type="RefSeq" id="WP_105530937.1">
    <property type="nucleotide sequence ID" value="NZ_PUGF01000004.1"/>
</dbReference>
<evidence type="ECO:0000313" key="6">
    <source>
        <dbReference type="Proteomes" id="UP000237839"/>
    </source>
</evidence>
<gene>
    <name evidence="5" type="ORF">S2091_1258</name>
</gene>
<dbReference type="Gene3D" id="2.40.50.100">
    <property type="match status" value="1"/>
</dbReference>
<dbReference type="SUPFAM" id="SSF111369">
    <property type="entry name" value="HlyD-like secretion proteins"/>
    <property type="match status" value="2"/>
</dbReference>
<reference evidence="5 6" key="1">
    <citation type="submission" date="2018-02" db="EMBL/GenBank/DDBJ databases">
        <title>Solimicrobium silvestre gen. nov., sp. nov., isolated from alpine forest soil.</title>
        <authorList>
            <person name="Margesin R."/>
            <person name="Albuquerque L."/>
            <person name="Zhang D.-C."/>
            <person name="Froufe H.J.C."/>
            <person name="Severino R."/>
            <person name="Roxo I."/>
            <person name="Egas C."/>
            <person name="Da Costa M.S."/>
        </authorList>
    </citation>
    <scope>NUCLEOTIDE SEQUENCE [LARGE SCALE GENOMIC DNA]</scope>
    <source>
        <strain evidence="5 6">S20-91</strain>
    </source>
</reference>
<dbReference type="PANTHER" id="PTHR30386">
    <property type="entry name" value="MEMBRANE FUSION SUBUNIT OF EMRAB-TOLC MULTIDRUG EFFLUX PUMP"/>
    <property type="match status" value="1"/>
</dbReference>
<evidence type="ECO:0000256" key="1">
    <source>
        <dbReference type="ARBA" id="ARBA00004196"/>
    </source>
</evidence>
<comment type="subcellular location">
    <subcellularLocation>
        <location evidence="1">Cell envelope</location>
    </subcellularLocation>
</comment>
<keyword evidence="2" id="KW-0812">Transmembrane</keyword>
<organism evidence="5 6">
    <name type="scientific">Solimicrobium silvestre</name>
    <dbReference type="NCBI Taxonomy" id="2099400"/>
    <lineage>
        <taxon>Bacteria</taxon>
        <taxon>Pseudomonadati</taxon>
        <taxon>Pseudomonadota</taxon>
        <taxon>Betaproteobacteria</taxon>
        <taxon>Burkholderiales</taxon>
        <taxon>Oxalobacteraceae</taxon>
        <taxon>Solimicrobium</taxon>
    </lineage>
</organism>